<sequence length="19" mass="1996">MPRAATAIGVMPRKIAAKI</sequence>
<evidence type="ECO:0000313" key="1">
    <source>
        <dbReference type="EMBL" id="KAK8848688.1"/>
    </source>
</evidence>
<comment type="caution">
    <text evidence="1">The sequence shown here is derived from an EMBL/GenBank/DDBJ whole genome shotgun (WGS) entry which is preliminary data.</text>
</comment>
<dbReference type="Proteomes" id="UP001390339">
    <property type="component" value="Unassembled WGS sequence"/>
</dbReference>
<organism evidence="1 2">
    <name type="scientific">Apiospora arundinis</name>
    <dbReference type="NCBI Taxonomy" id="335852"/>
    <lineage>
        <taxon>Eukaryota</taxon>
        <taxon>Fungi</taxon>
        <taxon>Dikarya</taxon>
        <taxon>Ascomycota</taxon>
        <taxon>Pezizomycotina</taxon>
        <taxon>Sordariomycetes</taxon>
        <taxon>Xylariomycetidae</taxon>
        <taxon>Amphisphaeriales</taxon>
        <taxon>Apiosporaceae</taxon>
        <taxon>Apiospora</taxon>
    </lineage>
</organism>
<accession>A0ABR2HL36</accession>
<evidence type="ECO:0000313" key="2">
    <source>
        <dbReference type="Proteomes" id="UP001390339"/>
    </source>
</evidence>
<keyword evidence="2" id="KW-1185">Reference proteome</keyword>
<reference evidence="1 2" key="1">
    <citation type="journal article" date="2024" name="IMA Fungus">
        <title>Apiospora arundinis, a panoply of carbohydrate-active enzymes and secondary metabolites.</title>
        <authorList>
            <person name="Sorensen T."/>
            <person name="Petersen C."/>
            <person name="Muurmann A.T."/>
            <person name="Christiansen J.V."/>
            <person name="Brundto M.L."/>
            <person name="Overgaard C.K."/>
            <person name="Boysen A.T."/>
            <person name="Wollenberg R.D."/>
            <person name="Larsen T.O."/>
            <person name="Sorensen J.L."/>
            <person name="Nielsen K.L."/>
            <person name="Sondergaard T.E."/>
        </authorList>
    </citation>
    <scope>NUCLEOTIDE SEQUENCE [LARGE SCALE GENOMIC DNA]</scope>
    <source>
        <strain evidence="1 2">AAU 773</strain>
    </source>
</reference>
<protein>
    <submittedName>
        <fullName evidence="1">Uncharacterized protein</fullName>
    </submittedName>
</protein>
<proteinExistence type="predicted"/>
<dbReference type="EMBL" id="JAPCWZ010000010">
    <property type="protein sequence ID" value="KAK8848688.1"/>
    <property type="molecule type" value="Genomic_DNA"/>
</dbReference>
<gene>
    <name evidence="1" type="ORF">PGQ11_015168</name>
</gene>
<name>A0ABR2HL36_9PEZI</name>